<proteinExistence type="predicted"/>
<organism evidence="1 2">
    <name type="scientific">Micromonospora coriariae</name>
    <dbReference type="NCBI Taxonomy" id="285665"/>
    <lineage>
        <taxon>Bacteria</taxon>
        <taxon>Bacillati</taxon>
        <taxon>Actinomycetota</taxon>
        <taxon>Actinomycetes</taxon>
        <taxon>Micromonosporales</taxon>
        <taxon>Micromonosporaceae</taxon>
        <taxon>Micromonospora</taxon>
    </lineage>
</organism>
<dbReference type="EMBL" id="LT607412">
    <property type="protein sequence ID" value="SCF04372.1"/>
    <property type="molecule type" value="Genomic_DNA"/>
</dbReference>
<dbReference type="Proteomes" id="UP000198243">
    <property type="component" value="Chromosome I"/>
</dbReference>
<keyword evidence="2" id="KW-1185">Reference proteome</keyword>
<reference evidence="2" key="1">
    <citation type="submission" date="2016-06" db="EMBL/GenBank/DDBJ databases">
        <authorList>
            <person name="Varghese N."/>
            <person name="Submissions Spin"/>
        </authorList>
    </citation>
    <scope>NUCLEOTIDE SEQUENCE [LARGE SCALE GENOMIC DNA]</scope>
    <source>
        <strain evidence="2">DSM 44875</strain>
    </source>
</reference>
<gene>
    <name evidence="1" type="ORF">GA0070607_4794</name>
</gene>
<accession>A0A1C4X7D6</accession>
<name>A0A1C4X7D6_9ACTN</name>
<sequence>MSEDTQTVAGGFTGDPAAALAVTGSGSCCGSPAQGVGSILPPAGETATTGGPCCGTQRAAEAADSCCGTTAKADAVRTGQGCCG</sequence>
<dbReference type="AlphaFoldDB" id="A0A1C4X7D6"/>
<evidence type="ECO:0000313" key="2">
    <source>
        <dbReference type="Proteomes" id="UP000198243"/>
    </source>
</evidence>
<evidence type="ECO:0000313" key="1">
    <source>
        <dbReference type="EMBL" id="SCF04372.1"/>
    </source>
</evidence>
<protein>
    <submittedName>
        <fullName evidence="1">Uncharacterized protein</fullName>
    </submittedName>
</protein>